<organism evidence="2 3">
    <name type="scientific">Streptomyces glaucus</name>
    <dbReference type="NCBI Taxonomy" id="284029"/>
    <lineage>
        <taxon>Bacteria</taxon>
        <taxon>Bacillati</taxon>
        <taxon>Actinomycetota</taxon>
        <taxon>Actinomycetes</taxon>
        <taxon>Kitasatosporales</taxon>
        <taxon>Streptomycetaceae</taxon>
        <taxon>Streptomyces</taxon>
    </lineage>
</organism>
<keyword evidence="3" id="KW-1185">Reference proteome</keyword>
<evidence type="ECO:0008006" key="4">
    <source>
        <dbReference type="Google" id="ProtNLM"/>
    </source>
</evidence>
<evidence type="ECO:0000313" key="3">
    <source>
        <dbReference type="Proteomes" id="UP001500460"/>
    </source>
</evidence>
<feature type="compositionally biased region" description="Basic residues" evidence="1">
    <location>
        <begin position="1"/>
        <end position="13"/>
    </location>
</feature>
<sequence>MIRRSRTGGQRRRTPQECAAWPAADAGRGRSSRPRAVRGSFPCRTRFAPPAGRRPRARPGAVAADKASSSRANHAHLRERHIEAVIPRRKGQAAHRRKRGRRGGRPAIRDTGLHKERATVEPPVDRWEERRARATRFDETPGGRLAGLGPRASTIRLEGLLRAAGRSRHRTAPGPTERQPAQTSASSAGTVVARPSSLRAATDLFGSMPVNAGS</sequence>
<reference evidence="2 3" key="1">
    <citation type="journal article" date="2019" name="Int. J. Syst. Evol. Microbiol.">
        <title>The Global Catalogue of Microorganisms (GCM) 10K type strain sequencing project: providing services to taxonomists for standard genome sequencing and annotation.</title>
        <authorList>
            <consortium name="The Broad Institute Genomics Platform"/>
            <consortium name="The Broad Institute Genome Sequencing Center for Infectious Disease"/>
            <person name="Wu L."/>
            <person name="Ma J."/>
        </authorList>
    </citation>
    <scope>NUCLEOTIDE SEQUENCE [LARGE SCALE GENOMIC DNA]</scope>
    <source>
        <strain evidence="2 3">JCM 6922</strain>
    </source>
</reference>
<name>A0ABN3KG28_9ACTN</name>
<comment type="caution">
    <text evidence="2">The sequence shown here is derived from an EMBL/GenBank/DDBJ whole genome shotgun (WGS) entry which is preliminary data.</text>
</comment>
<dbReference type="EMBL" id="BAAATK010000069">
    <property type="protein sequence ID" value="GAA2458932.1"/>
    <property type="molecule type" value="Genomic_DNA"/>
</dbReference>
<evidence type="ECO:0000256" key="1">
    <source>
        <dbReference type="SAM" id="MobiDB-lite"/>
    </source>
</evidence>
<feature type="compositionally biased region" description="Polar residues" evidence="1">
    <location>
        <begin position="179"/>
        <end position="189"/>
    </location>
</feature>
<dbReference type="Proteomes" id="UP001500460">
    <property type="component" value="Unassembled WGS sequence"/>
</dbReference>
<accession>A0ABN3KG28</accession>
<feature type="region of interest" description="Disordered" evidence="1">
    <location>
        <begin position="1"/>
        <end position="214"/>
    </location>
</feature>
<proteinExistence type="predicted"/>
<gene>
    <name evidence="2" type="ORF">GCM10010421_60380</name>
</gene>
<protein>
    <recommendedName>
        <fullName evidence="4">Secreted protein</fullName>
    </recommendedName>
</protein>
<feature type="compositionally biased region" description="Basic residues" evidence="1">
    <location>
        <begin position="87"/>
        <end position="104"/>
    </location>
</feature>
<evidence type="ECO:0000313" key="2">
    <source>
        <dbReference type="EMBL" id="GAA2458932.1"/>
    </source>
</evidence>
<feature type="compositionally biased region" description="Basic and acidic residues" evidence="1">
    <location>
        <begin position="107"/>
        <end position="141"/>
    </location>
</feature>